<name>A0A6G1D2V9_9ORYZ</name>
<evidence type="ECO:0000313" key="2">
    <source>
        <dbReference type="Proteomes" id="UP000479710"/>
    </source>
</evidence>
<proteinExistence type="predicted"/>
<keyword evidence="2" id="KW-1185">Reference proteome</keyword>
<organism evidence="1 2">
    <name type="scientific">Oryza meyeriana var. granulata</name>
    <dbReference type="NCBI Taxonomy" id="110450"/>
    <lineage>
        <taxon>Eukaryota</taxon>
        <taxon>Viridiplantae</taxon>
        <taxon>Streptophyta</taxon>
        <taxon>Embryophyta</taxon>
        <taxon>Tracheophyta</taxon>
        <taxon>Spermatophyta</taxon>
        <taxon>Magnoliopsida</taxon>
        <taxon>Liliopsida</taxon>
        <taxon>Poales</taxon>
        <taxon>Poaceae</taxon>
        <taxon>BOP clade</taxon>
        <taxon>Oryzoideae</taxon>
        <taxon>Oryzeae</taxon>
        <taxon>Oryzinae</taxon>
        <taxon>Oryza</taxon>
        <taxon>Oryza meyeriana</taxon>
    </lineage>
</organism>
<accession>A0A6G1D2V9</accession>
<reference evidence="1 2" key="1">
    <citation type="submission" date="2019-11" db="EMBL/GenBank/DDBJ databases">
        <title>Whole genome sequence of Oryza granulata.</title>
        <authorList>
            <person name="Li W."/>
        </authorList>
    </citation>
    <scope>NUCLEOTIDE SEQUENCE [LARGE SCALE GENOMIC DNA]</scope>
    <source>
        <strain evidence="2">cv. Menghai</strain>
        <tissue evidence="1">Leaf</tissue>
    </source>
</reference>
<dbReference type="Proteomes" id="UP000479710">
    <property type="component" value="Unassembled WGS sequence"/>
</dbReference>
<sequence length="72" mass="8079">MDEVVTARKESWNKWIKELKDLPMVELADAISSKIMDLLARRRMIGRIRPNKGGGANGAASTSTAEYLILKY</sequence>
<evidence type="ECO:0000313" key="1">
    <source>
        <dbReference type="EMBL" id="KAF0906677.1"/>
    </source>
</evidence>
<dbReference type="AlphaFoldDB" id="A0A6G1D2V9"/>
<protein>
    <submittedName>
        <fullName evidence="1">Uncharacterized protein</fullName>
    </submittedName>
</protein>
<comment type="caution">
    <text evidence="1">The sequence shown here is derived from an EMBL/GenBank/DDBJ whole genome shotgun (WGS) entry which is preliminary data.</text>
</comment>
<dbReference type="EMBL" id="SPHZ02000007">
    <property type="protein sequence ID" value="KAF0906677.1"/>
    <property type="molecule type" value="Genomic_DNA"/>
</dbReference>
<gene>
    <name evidence="1" type="ORF">E2562_012251</name>
</gene>